<keyword evidence="1" id="KW-0812">Transmembrane</keyword>
<organism evidence="2 3">
    <name type="scientific">Catellatospora citrea</name>
    <dbReference type="NCBI Taxonomy" id="53366"/>
    <lineage>
        <taxon>Bacteria</taxon>
        <taxon>Bacillati</taxon>
        <taxon>Actinomycetota</taxon>
        <taxon>Actinomycetes</taxon>
        <taxon>Micromonosporales</taxon>
        <taxon>Micromonosporaceae</taxon>
        <taxon>Catellatospora</taxon>
    </lineage>
</organism>
<evidence type="ECO:0000313" key="3">
    <source>
        <dbReference type="Proteomes" id="UP000659904"/>
    </source>
</evidence>
<feature type="transmembrane region" description="Helical" evidence="1">
    <location>
        <begin position="6"/>
        <end position="22"/>
    </location>
</feature>
<keyword evidence="1" id="KW-0472">Membrane</keyword>
<keyword evidence="1" id="KW-1133">Transmembrane helix</keyword>
<evidence type="ECO:0000313" key="2">
    <source>
        <dbReference type="EMBL" id="GIF96221.1"/>
    </source>
</evidence>
<gene>
    <name evidence="2" type="ORF">Cci01nite_13150</name>
</gene>
<sequence length="66" mass="7503">MADGWSRFFWAVAGLFIIYWIIRNAVAHGMWDAWERRAKHERKAVHQAAVRASGDVPEPAAPQAVE</sequence>
<reference evidence="2 3" key="1">
    <citation type="submission" date="2021-01" db="EMBL/GenBank/DDBJ databases">
        <title>Whole genome shotgun sequence of Catellatospora citrea NBRC 14495.</title>
        <authorList>
            <person name="Komaki H."/>
            <person name="Tamura T."/>
        </authorList>
    </citation>
    <scope>NUCLEOTIDE SEQUENCE [LARGE SCALE GENOMIC DNA]</scope>
    <source>
        <strain evidence="2 3">NBRC 14495</strain>
    </source>
</reference>
<dbReference type="AlphaFoldDB" id="A0A8J3NXZ9"/>
<keyword evidence="3" id="KW-1185">Reference proteome</keyword>
<dbReference type="RefSeq" id="WP_120320741.1">
    <property type="nucleotide sequence ID" value="NZ_BONH01000004.1"/>
</dbReference>
<protein>
    <submittedName>
        <fullName evidence="2">Uncharacterized protein</fullName>
    </submittedName>
</protein>
<dbReference type="Proteomes" id="UP000659904">
    <property type="component" value="Unassembled WGS sequence"/>
</dbReference>
<evidence type="ECO:0000256" key="1">
    <source>
        <dbReference type="SAM" id="Phobius"/>
    </source>
</evidence>
<name>A0A8J3NXZ9_9ACTN</name>
<dbReference type="EMBL" id="BONH01000004">
    <property type="protein sequence ID" value="GIF96221.1"/>
    <property type="molecule type" value="Genomic_DNA"/>
</dbReference>
<comment type="caution">
    <text evidence="2">The sequence shown here is derived from an EMBL/GenBank/DDBJ whole genome shotgun (WGS) entry which is preliminary data.</text>
</comment>
<proteinExistence type="predicted"/>
<accession>A0A8J3NXZ9</accession>